<dbReference type="InterPro" id="IPR010886">
    <property type="entry name" value="Hc1"/>
</dbReference>
<dbReference type="GO" id="GO:0030527">
    <property type="term" value="F:structural constituent of chromatin"/>
    <property type="evidence" value="ECO:0007669"/>
    <property type="project" value="InterPro"/>
</dbReference>
<dbReference type="AlphaFoldDB" id="A0A9Q4IRJ0"/>
<reference evidence="3" key="1">
    <citation type="submission" date="2022-12" db="EMBL/GenBank/DDBJ databases">
        <title>Development of a Multilocus Sequence Typing Scheme for Bacteroides fragilis Based on Whole Genome Sequencing Data and Clinical Application.</title>
        <authorList>
            <person name="Nielsen F.D."/>
            <person name="Justesen U.S."/>
        </authorList>
    </citation>
    <scope>NUCLEOTIDE SEQUENCE</scope>
    <source>
        <strain evidence="3">BF_BC_VIB_DK_2012_57</strain>
    </source>
</reference>
<comment type="similarity">
    <text evidence="2">Belongs to the histone H1/H5 family. HCT subfamily.</text>
</comment>
<accession>A0A9Q4IRJ0</accession>
<evidence type="ECO:0000256" key="2">
    <source>
        <dbReference type="ARBA" id="ARBA00008424"/>
    </source>
</evidence>
<name>A0A9Q4IRJ0_BACFG</name>
<evidence type="ECO:0000313" key="4">
    <source>
        <dbReference type="Proteomes" id="UP001078742"/>
    </source>
</evidence>
<dbReference type="RefSeq" id="WP_192938491.1">
    <property type="nucleotide sequence ID" value="NZ_CP080295.1"/>
</dbReference>
<sequence length="46" mass="5269">MCRFQKDVEQLVSKGNNVAGMKARKATLELRSLLKEFRKMSVEVAK</sequence>
<gene>
    <name evidence="3" type="ORF">O1420_10610</name>
</gene>
<evidence type="ECO:0000256" key="1">
    <source>
        <dbReference type="ARBA" id="ARBA00002333"/>
    </source>
</evidence>
<dbReference type="EMBL" id="JAPUAV010000006">
    <property type="protein sequence ID" value="MCZ2571845.1"/>
    <property type="molecule type" value="Genomic_DNA"/>
</dbReference>
<dbReference type="GeneID" id="93070077"/>
<comment type="function">
    <text evidence="1">Might have a role analogous to that of eukaryotic histone proteins.</text>
</comment>
<dbReference type="Proteomes" id="UP001078742">
    <property type="component" value="Unassembled WGS sequence"/>
</dbReference>
<evidence type="ECO:0000313" key="3">
    <source>
        <dbReference type="EMBL" id="MCZ2571845.1"/>
    </source>
</evidence>
<dbReference type="GO" id="GO:0003677">
    <property type="term" value="F:DNA binding"/>
    <property type="evidence" value="ECO:0007669"/>
    <property type="project" value="InterPro"/>
</dbReference>
<organism evidence="3 4">
    <name type="scientific">Bacteroides fragilis</name>
    <dbReference type="NCBI Taxonomy" id="817"/>
    <lineage>
        <taxon>Bacteria</taxon>
        <taxon>Pseudomonadati</taxon>
        <taxon>Bacteroidota</taxon>
        <taxon>Bacteroidia</taxon>
        <taxon>Bacteroidales</taxon>
        <taxon>Bacteroidaceae</taxon>
        <taxon>Bacteroides</taxon>
    </lineage>
</organism>
<comment type="caution">
    <text evidence="3">The sequence shown here is derived from an EMBL/GenBank/DDBJ whole genome shotgun (WGS) entry which is preliminary data.</text>
</comment>
<protein>
    <submittedName>
        <fullName evidence="3">Histone H1</fullName>
    </submittedName>
</protein>
<dbReference type="Pfam" id="PF07432">
    <property type="entry name" value="Hc1"/>
    <property type="match status" value="1"/>
</dbReference>
<proteinExistence type="inferred from homology"/>